<accession>A0A1L3MIH0</accession>
<gene>
    <name evidence="7" type="ORF">ASJ30_11640</name>
</gene>
<dbReference type="InterPro" id="IPR007016">
    <property type="entry name" value="O-antigen_ligase-rel_domated"/>
</dbReference>
<reference evidence="7 8" key="1">
    <citation type="submission" date="2015-11" db="EMBL/GenBank/DDBJ databases">
        <authorList>
            <person name="Zhang Y."/>
            <person name="Guo Z."/>
        </authorList>
    </citation>
    <scope>NUCLEOTIDE SEQUENCE [LARGE SCALE GENOMIC DNA]</scope>
    <source>
        <strain evidence="7 8">YFY001</strain>
    </source>
</reference>
<comment type="subcellular location">
    <subcellularLocation>
        <location evidence="1">Membrane</location>
        <topology evidence="1">Multi-pass membrane protein</topology>
    </subcellularLocation>
</comment>
<name>A0A1L3MIH0_9MICO</name>
<feature type="transmembrane region" description="Helical" evidence="5">
    <location>
        <begin position="34"/>
        <end position="64"/>
    </location>
</feature>
<evidence type="ECO:0000313" key="7">
    <source>
        <dbReference type="EMBL" id="APH02098.1"/>
    </source>
</evidence>
<dbReference type="Proteomes" id="UP000182938">
    <property type="component" value="Chromosome"/>
</dbReference>
<evidence type="ECO:0000256" key="5">
    <source>
        <dbReference type="SAM" id="Phobius"/>
    </source>
</evidence>
<feature type="domain" description="O-antigen ligase-related" evidence="6">
    <location>
        <begin position="228"/>
        <end position="355"/>
    </location>
</feature>
<feature type="transmembrane region" description="Helical" evidence="5">
    <location>
        <begin position="229"/>
        <end position="256"/>
    </location>
</feature>
<dbReference type="KEGG" id="jte:ASJ30_11640"/>
<evidence type="ECO:0000256" key="2">
    <source>
        <dbReference type="ARBA" id="ARBA00022692"/>
    </source>
</evidence>
<keyword evidence="4 5" id="KW-0472">Membrane</keyword>
<protein>
    <recommendedName>
        <fullName evidence="6">O-antigen ligase-related domain-containing protein</fullName>
    </recommendedName>
</protein>
<evidence type="ECO:0000256" key="3">
    <source>
        <dbReference type="ARBA" id="ARBA00022989"/>
    </source>
</evidence>
<feature type="transmembrane region" description="Helical" evidence="5">
    <location>
        <begin position="132"/>
        <end position="150"/>
    </location>
</feature>
<feature type="transmembrane region" description="Helical" evidence="5">
    <location>
        <begin position="342"/>
        <end position="366"/>
    </location>
</feature>
<dbReference type="InterPro" id="IPR051533">
    <property type="entry name" value="WaaL-like"/>
</dbReference>
<dbReference type="EMBL" id="CP013290">
    <property type="protein sequence ID" value="APH02098.1"/>
    <property type="molecule type" value="Genomic_DNA"/>
</dbReference>
<feature type="transmembrane region" description="Helical" evidence="5">
    <location>
        <begin position="76"/>
        <end position="93"/>
    </location>
</feature>
<feature type="transmembrane region" description="Helical" evidence="5">
    <location>
        <begin position="105"/>
        <end position="126"/>
    </location>
</feature>
<keyword evidence="8" id="KW-1185">Reference proteome</keyword>
<feature type="transmembrane region" description="Helical" evidence="5">
    <location>
        <begin position="157"/>
        <end position="183"/>
    </location>
</feature>
<dbReference type="RefSeq" id="WP_072625254.1">
    <property type="nucleotide sequence ID" value="NZ_CP013290.1"/>
</dbReference>
<proteinExistence type="predicted"/>
<evidence type="ECO:0000256" key="1">
    <source>
        <dbReference type="ARBA" id="ARBA00004141"/>
    </source>
</evidence>
<dbReference type="PANTHER" id="PTHR37422">
    <property type="entry name" value="TEICHURONIC ACID BIOSYNTHESIS PROTEIN TUAE"/>
    <property type="match status" value="1"/>
</dbReference>
<keyword evidence="2 5" id="KW-0812">Transmembrane</keyword>
<evidence type="ECO:0000256" key="4">
    <source>
        <dbReference type="ARBA" id="ARBA00023136"/>
    </source>
</evidence>
<evidence type="ECO:0000259" key="6">
    <source>
        <dbReference type="Pfam" id="PF04932"/>
    </source>
</evidence>
<dbReference type="AlphaFoldDB" id="A0A1L3MIH0"/>
<dbReference type="GO" id="GO:0016020">
    <property type="term" value="C:membrane"/>
    <property type="evidence" value="ECO:0007669"/>
    <property type="project" value="UniProtKB-SubCell"/>
</dbReference>
<evidence type="ECO:0000313" key="8">
    <source>
        <dbReference type="Proteomes" id="UP000182938"/>
    </source>
</evidence>
<sequence>MRSLVSDLPAAALLAAAAVLALVVGWIAPQQPILAVVVATAVLALGVSAVQRAVIPLFVLPLLYVAERLGHGAIDLSVSDLALTLGMLAAVCFAQRPLSPALRNLLWLVTVYQLATLFTVVANPYAANLLEWLHSGILIAGALMVGWAVGRDGLGRVGLLLMIATAVVLATWVIVVGAVHYLAGNFEPVYLPFRMHKNFLGTTLATSATIAYVRPDWLRLHPTLATACFWWIVLAIAMTQSRQAIVGLAVVLVVLVLRRRTDRRRSQVILLAVVPAVVVVLTLVRDQFASGNEHNSAYSRLTWFEEALEIWSTQPLVGVGLRWWYTDRFPGGFQPPNALLEVLTASGLAGLAGFLVLMIGSVLVLWRIPPEYGMLAGLVVLGRFVQGQLDIFWVAAQTSIPFVIAGICLGLHARDEDTTHTRDELRATIPDAPAPTTRVESL</sequence>
<dbReference type="PANTHER" id="PTHR37422:SF13">
    <property type="entry name" value="LIPOPOLYSACCHARIDE BIOSYNTHESIS PROTEIN PA4999-RELATED"/>
    <property type="match status" value="1"/>
</dbReference>
<organism evidence="7 8">
    <name type="scientific">Janibacter indicus</name>
    <dbReference type="NCBI Taxonomy" id="857417"/>
    <lineage>
        <taxon>Bacteria</taxon>
        <taxon>Bacillati</taxon>
        <taxon>Actinomycetota</taxon>
        <taxon>Actinomycetes</taxon>
        <taxon>Micrococcales</taxon>
        <taxon>Intrasporangiaceae</taxon>
        <taxon>Janibacter</taxon>
    </lineage>
</organism>
<feature type="transmembrane region" description="Helical" evidence="5">
    <location>
        <begin position="6"/>
        <end position="27"/>
    </location>
</feature>
<dbReference type="Pfam" id="PF04932">
    <property type="entry name" value="Wzy_C"/>
    <property type="match status" value="1"/>
</dbReference>
<keyword evidence="3 5" id="KW-1133">Transmembrane helix</keyword>
<feature type="transmembrane region" description="Helical" evidence="5">
    <location>
        <begin position="268"/>
        <end position="284"/>
    </location>
</feature>